<dbReference type="SUPFAM" id="SSF47384">
    <property type="entry name" value="Homodimeric domain of signal transducing histidine kinase"/>
    <property type="match status" value="1"/>
</dbReference>
<keyword evidence="6" id="KW-0808">Transferase</keyword>
<dbReference type="Pfam" id="PF08269">
    <property type="entry name" value="dCache_2"/>
    <property type="match status" value="1"/>
</dbReference>
<organism evidence="16 17">
    <name type="scientific">Sulfurimonas lithotrophica</name>
    <dbReference type="NCBI Taxonomy" id="2590022"/>
    <lineage>
        <taxon>Bacteria</taxon>
        <taxon>Pseudomonadati</taxon>
        <taxon>Campylobacterota</taxon>
        <taxon>Epsilonproteobacteria</taxon>
        <taxon>Campylobacterales</taxon>
        <taxon>Sulfurimonadaceae</taxon>
        <taxon>Sulfurimonas</taxon>
    </lineage>
</organism>
<sequence>MSKKYNFFDKTKLIPNLIIVIPMSLVLVVSFFIGTFYIDKVEEYFEQARKNSISEYITNKKNESEVWVSQLDSLFKYKSDTIDSSIKKELKTRVDLAYESAKHIYEKYRKTNSEKDIKNRIKDALSKMYFNEKKNYIFITSFNGKSVLSGSREFENKNIMNYSDSDGRAIVLEEITKVKKNKEGFIKTNYYKGGGVKTIYVKDLGFYDWYIGSSIFDMQQLELAKQNSLDIIRSTPIQQNNFLAIYENKKPIYLSHKMRELLGNEPLQKVEDSLSKKPQWYEQNINGHIYYSTYIESFDWHIIYGFNISKMSKSELEKQEKIQILLNKEVDFITKITAIIVVLVVFLSIIFSRTINKIFLSYQDEVKLRQRQLELLNASLEQKVARELHNLRQKDKMLIQQSKMADMGDMLSMIAHQWRQPLNQLSYIFMNIDSAYEYKELNKKYLDEKIKEGNHLLEFMSETIDDFRDYFKPDQKKELTNIGDVVKRGLELMKKPLENAHIEIVHINKCEKDIEIYVNEFVQVVLNLVKNAKDALFQNNITEPKIKIITKCSQRGTFVEVRDNGGGIDAKIMDQIFEPYFTTKDAKQGTGLGLYMSKMIVEEHLGGKIIVQNIDGGASFKIVL</sequence>
<dbReference type="GO" id="GO:0005524">
    <property type="term" value="F:ATP binding"/>
    <property type="evidence" value="ECO:0007669"/>
    <property type="project" value="UniProtKB-KW"/>
</dbReference>
<dbReference type="OrthoDB" id="5348736at2"/>
<dbReference type="Pfam" id="PF02518">
    <property type="entry name" value="HATPase_c"/>
    <property type="match status" value="1"/>
</dbReference>
<evidence type="ECO:0000256" key="3">
    <source>
        <dbReference type="ARBA" id="ARBA00012438"/>
    </source>
</evidence>
<dbReference type="GO" id="GO:0000155">
    <property type="term" value="F:phosphorelay sensor kinase activity"/>
    <property type="evidence" value="ECO:0007669"/>
    <property type="project" value="InterPro"/>
</dbReference>
<dbReference type="PANTHER" id="PTHR43065:SF10">
    <property type="entry name" value="PEROXIDE STRESS-ACTIVATED HISTIDINE KINASE MAK3"/>
    <property type="match status" value="1"/>
</dbReference>
<evidence type="ECO:0000256" key="4">
    <source>
        <dbReference type="ARBA" id="ARBA00022475"/>
    </source>
</evidence>
<dbReference type="SUPFAM" id="SSF55874">
    <property type="entry name" value="ATPase domain of HSP90 chaperone/DNA topoisomerase II/histidine kinase"/>
    <property type="match status" value="1"/>
</dbReference>
<evidence type="ECO:0000256" key="5">
    <source>
        <dbReference type="ARBA" id="ARBA00022553"/>
    </source>
</evidence>
<keyword evidence="9 16" id="KW-0418">Kinase</keyword>
<dbReference type="Gene3D" id="3.30.565.10">
    <property type="entry name" value="Histidine kinase-like ATPase, C-terminal domain"/>
    <property type="match status" value="1"/>
</dbReference>
<dbReference type="InterPro" id="IPR036890">
    <property type="entry name" value="HATPase_C_sf"/>
</dbReference>
<dbReference type="Proteomes" id="UP000326944">
    <property type="component" value="Chromosome"/>
</dbReference>
<protein>
    <recommendedName>
        <fullName evidence="3">histidine kinase</fullName>
        <ecNumber evidence="3">2.7.13.3</ecNumber>
    </recommendedName>
</protein>
<evidence type="ECO:0000256" key="14">
    <source>
        <dbReference type="SAM" id="Phobius"/>
    </source>
</evidence>
<evidence type="ECO:0000256" key="9">
    <source>
        <dbReference type="ARBA" id="ARBA00022777"/>
    </source>
</evidence>
<keyword evidence="4" id="KW-1003">Cell membrane</keyword>
<evidence type="ECO:0000256" key="10">
    <source>
        <dbReference type="ARBA" id="ARBA00022840"/>
    </source>
</evidence>
<dbReference type="PANTHER" id="PTHR43065">
    <property type="entry name" value="SENSOR HISTIDINE KINASE"/>
    <property type="match status" value="1"/>
</dbReference>
<dbReference type="PRINTS" id="PR00344">
    <property type="entry name" value="BCTRLSENSOR"/>
</dbReference>
<dbReference type="InterPro" id="IPR003594">
    <property type="entry name" value="HATPase_dom"/>
</dbReference>
<dbReference type="InterPro" id="IPR005467">
    <property type="entry name" value="His_kinase_dom"/>
</dbReference>
<comment type="catalytic activity">
    <reaction evidence="1">
        <text>ATP + protein L-histidine = ADP + protein N-phospho-L-histidine.</text>
        <dbReference type="EC" id="2.7.13.3"/>
    </reaction>
</comment>
<evidence type="ECO:0000256" key="12">
    <source>
        <dbReference type="ARBA" id="ARBA00023012"/>
    </source>
</evidence>
<name>A0A5P8P3A2_9BACT</name>
<evidence type="ECO:0000256" key="6">
    <source>
        <dbReference type="ARBA" id="ARBA00022679"/>
    </source>
</evidence>
<keyword evidence="5" id="KW-0597">Phosphoprotein</keyword>
<dbReference type="InterPro" id="IPR004010">
    <property type="entry name" value="Double_Cache_2"/>
</dbReference>
<keyword evidence="7 14" id="KW-0812">Transmembrane</keyword>
<keyword evidence="12" id="KW-0902">Two-component regulatory system</keyword>
<feature type="domain" description="Histidine kinase" evidence="15">
    <location>
        <begin position="413"/>
        <end position="624"/>
    </location>
</feature>
<evidence type="ECO:0000313" key="17">
    <source>
        <dbReference type="Proteomes" id="UP000326944"/>
    </source>
</evidence>
<dbReference type="EC" id="2.7.13.3" evidence="3"/>
<feature type="transmembrane region" description="Helical" evidence="14">
    <location>
        <begin position="332"/>
        <end position="351"/>
    </location>
</feature>
<dbReference type="AlphaFoldDB" id="A0A5P8P3A2"/>
<keyword evidence="8" id="KW-0547">Nucleotide-binding</keyword>
<dbReference type="GO" id="GO:0005886">
    <property type="term" value="C:plasma membrane"/>
    <property type="evidence" value="ECO:0007669"/>
    <property type="project" value="UniProtKB-SubCell"/>
</dbReference>
<reference evidence="16 17" key="1">
    <citation type="submission" date="2019-09" db="EMBL/GenBank/DDBJ databases">
        <title>Sulfurimonas gotlandica sp. nov., a chemoautotrophic and psychrotolerant epsilonproteobacterium isolated from a pelagic redoxcline, and an emended description of the genus Sulfurimonas.</title>
        <authorList>
            <person name="Wang S."/>
            <person name="Jiang L."/>
            <person name="Shao S."/>
        </authorList>
    </citation>
    <scope>NUCLEOTIDE SEQUENCE [LARGE SCALE GENOMIC DNA]</scope>
    <source>
        <strain evidence="16 17">GYSZ_1</strain>
    </source>
</reference>
<dbReference type="InterPro" id="IPR036097">
    <property type="entry name" value="HisK_dim/P_sf"/>
</dbReference>
<dbReference type="KEGG" id="sulg:FJR48_09900"/>
<evidence type="ECO:0000259" key="15">
    <source>
        <dbReference type="PROSITE" id="PS50109"/>
    </source>
</evidence>
<keyword evidence="13 14" id="KW-0472">Membrane</keyword>
<dbReference type="PROSITE" id="PS50109">
    <property type="entry name" value="HIS_KIN"/>
    <property type="match status" value="1"/>
</dbReference>
<accession>A0A5P8P3A2</accession>
<evidence type="ECO:0000256" key="7">
    <source>
        <dbReference type="ARBA" id="ARBA00022692"/>
    </source>
</evidence>
<dbReference type="RefSeq" id="WP_152307968.1">
    <property type="nucleotide sequence ID" value="NZ_CP043617.1"/>
</dbReference>
<evidence type="ECO:0000256" key="8">
    <source>
        <dbReference type="ARBA" id="ARBA00022741"/>
    </source>
</evidence>
<dbReference type="InterPro" id="IPR004358">
    <property type="entry name" value="Sig_transdc_His_kin-like_C"/>
</dbReference>
<evidence type="ECO:0000256" key="11">
    <source>
        <dbReference type="ARBA" id="ARBA00022989"/>
    </source>
</evidence>
<proteinExistence type="predicted"/>
<dbReference type="Gene3D" id="1.10.287.130">
    <property type="match status" value="1"/>
</dbReference>
<keyword evidence="17" id="KW-1185">Reference proteome</keyword>
<evidence type="ECO:0000256" key="13">
    <source>
        <dbReference type="ARBA" id="ARBA00023136"/>
    </source>
</evidence>
<dbReference type="InterPro" id="IPR033480">
    <property type="entry name" value="sCache_2"/>
</dbReference>
<gene>
    <name evidence="16" type="ORF">FJR48_09900</name>
</gene>
<feature type="transmembrane region" description="Helical" evidence="14">
    <location>
        <begin position="12"/>
        <end position="38"/>
    </location>
</feature>
<keyword evidence="10" id="KW-0067">ATP-binding</keyword>
<dbReference type="EMBL" id="CP043617">
    <property type="protein sequence ID" value="QFR50020.1"/>
    <property type="molecule type" value="Genomic_DNA"/>
</dbReference>
<dbReference type="Gene3D" id="3.30.450.20">
    <property type="entry name" value="PAS domain"/>
    <property type="match status" value="1"/>
</dbReference>
<dbReference type="SMART" id="SM01049">
    <property type="entry name" value="Cache_2"/>
    <property type="match status" value="1"/>
</dbReference>
<evidence type="ECO:0000256" key="2">
    <source>
        <dbReference type="ARBA" id="ARBA00004651"/>
    </source>
</evidence>
<evidence type="ECO:0000256" key="1">
    <source>
        <dbReference type="ARBA" id="ARBA00000085"/>
    </source>
</evidence>
<keyword evidence="11 14" id="KW-1133">Transmembrane helix</keyword>
<evidence type="ECO:0000313" key="16">
    <source>
        <dbReference type="EMBL" id="QFR50020.1"/>
    </source>
</evidence>
<comment type="subcellular location">
    <subcellularLocation>
        <location evidence="2">Cell membrane</location>
        <topology evidence="2">Multi-pass membrane protein</topology>
    </subcellularLocation>
</comment>
<dbReference type="SMART" id="SM00387">
    <property type="entry name" value="HATPase_c"/>
    <property type="match status" value="1"/>
</dbReference>